<evidence type="ECO:0000259" key="8">
    <source>
        <dbReference type="Pfam" id="PF02687"/>
    </source>
</evidence>
<dbReference type="RefSeq" id="WP_184978937.1">
    <property type="nucleotide sequence ID" value="NZ_JACHIU010000001.1"/>
</dbReference>
<dbReference type="GO" id="GO:0005886">
    <property type="term" value="C:plasma membrane"/>
    <property type="evidence" value="ECO:0007669"/>
    <property type="project" value="UniProtKB-SubCell"/>
</dbReference>
<dbReference type="Pfam" id="PF02687">
    <property type="entry name" value="FtsX"/>
    <property type="match status" value="2"/>
</dbReference>
<feature type="transmembrane region" description="Helical" evidence="7">
    <location>
        <begin position="973"/>
        <end position="1001"/>
    </location>
</feature>
<sequence length="1061" mass="107631">MLRVLGLRARAQWPLLAALLAVVMVGPTLLGTCALLVTSTAERALETAASRASAADTAVTAYIVTVRGPDARSVAEDTRGLLTSALTPFTTTTATRASSLLRSIPGTGRDGPADVTYLSGMDGLKSRARLTAGRWPSPGAAPLEAVVLESTARMLRLRVGDRVKLGPELTREPAPPTDVTVVGVVRPLPAAGWDRDPLSAAGFDLAYNDGRSGKPVRAYGPFLLDLTDMLAGGSTIDRMEVVAQPDLSAPDRRDLDTVAAAVLGADRRLERILGDRIRIERVASALPGTLLAAREQQQVTTATVLAVALLGSVLTAAALALAGRLVAAVRAGEIALLSAMGVSRGQLAAAAATEAAILAVLATALAIPASSLLHSLLTHLPLMAGAGLAVPPAVTGVQAVTVAAGVLALAVMLVFLAVRPSAAPGERRGRRELLARSGADLLLVVFAAVGWWQLYAQPTGSSARTDAVRVLAPALLLTAGPVLALRLVTPALRGADRLARRARGLVVPLATLEAARRPQAVAAGLLIGLACAACTFGVGFDATWQRSQRDQAALSVGTDLALPLAVPPVTGQGADVAAATGGVVSPATDRGIAVGQWLGDAGEPSRLIAVDATRAGALLRGRLDDGRAWNDVGAALAPPAPVAGVPVPSGATLTMTGTATGHTALAVTPRLLVQDATGLRTPCTGSPVPLDGEPHPLPPCASDTGLEVVAVSLPVMLDSTSPANADRSSWDPLGFGEVTISVTLGVPGSAAKAGEWTATSLQPAPQYLFKQTAAVTGAALKMTATVNLAGPPDAARTLVATAFPDPGAIPVAVTSRFADKLGVRPGSQLSLTVGVFPVQVSIATVLPVIPSAPGAAAVLADIDNLSRALVTAGNFDSPVDAWWVGGPTVRDAAARATALGLGAVTTRAGEEARLSSGPLRAGLPAALRLLVPAAVLLLLTGVILHVTCDVQARALEVARLRGIGMYRREIRTVLLGQHVGILLPLVAAGAAAGALATWVVAPLLVRSDTGAAPLPAALPSWPWAAEAGLVALLLLGCTVAVTAVVTVQARRADVAHLRVAS</sequence>
<evidence type="ECO:0000256" key="2">
    <source>
        <dbReference type="ARBA" id="ARBA00022475"/>
    </source>
</evidence>
<proteinExistence type="inferred from homology"/>
<keyword evidence="3 7" id="KW-0812">Transmembrane</keyword>
<feature type="transmembrane region" description="Helical" evidence="7">
    <location>
        <begin position="1021"/>
        <end position="1047"/>
    </location>
</feature>
<gene>
    <name evidence="9" type="ORF">BJ992_001200</name>
</gene>
<evidence type="ECO:0000256" key="6">
    <source>
        <dbReference type="ARBA" id="ARBA00038076"/>
    </source>
</evidence>
<feature type="transmembrane region" description="Helical" evidence="7">
    <location>
        <begin position="520"/>
        <end position="540"/>
    </location>
</feature>
<feature type="transmembrane region" description="Helical" evidence="7">
    <location>
        <begin position="929"/>
        <end position="952"/>
    </location>
</feature>
<feature type="transmembrane region" description="Helical" evidence="7">
    <location>
        <begin position="438"/>
        <end position="455"/>
    </location>
</feature>
<keyword evidence="2" id="KW-1003">Cell membrane</keyword>
<dbReference type="PANTHER" id="PTHR30572:SF4">
    <property type="entry name" value="ABC TRANSPORTER PERMEASE YTRF"/>
    <property type="match status" value="1"/>
</dbReference>
<evidence type="ECO:0000256" key="7">
    <source>
        <dbReference type="SAM" id="Phobius"/>
    </source>
</evidence>
<reference evidence="9 10" key="1">
    <citation type="submission" date="2020-08" db="EMBL/GenBank/DDBJ databases">
        <title>Sequencing the genomes of 1000 actinobacteria strains.</title>
        <authorList>
            <person name="Klenk H.-P."/>
        </authorList>
    </citation>
    <scope>NUCLEOTIDE SEQUENCE [LARGE SCALE GENOMIC DNA]</scope>
    <source>
        <strain evidence="9 10">DSM 44936</strain>
    </source>
</reference>
<dbReference type="InterPro" id="IPR003838">
    <property type="entry name" value="ABC3_permease_C"/>
</dbReference>
<dbReference type="Proteomes" id="UP000555564">
    <property type="component" value="Unassembled WGS sequence"/>
</dbReference>
<feature type="domain" description="ABC3 transporter permease C-terminal" evidence="8">
    <location>
        <begin position="307"/>
        <end position="419"/>
    </location>
</feature>
<evidence type="ECO:0000256" key="5">
    <source>
        <dbReference type="ARBA" id="ARBA00023136"/>
    </source>
</evidence>
<feature type="transmembrane region" description="Helical" evidence="7">
    <location>
        <begin position="347"/>
        <end position="373"/>
    </location>
</feature>
<comment type="caution">
    <text evidence="9">The sequence shown here is derived from an EMBL/GenBank/DDBJ whole genome shotgun (WGS) entry which is preliminary data.</text>
</comment>
<evidence type="ECO:0000313" key="9">
    <source>
        <dbReference type="EMBL" id="MBB6471769.1"/>
    </source>
</evidence>
<comment type="subcellular location">
    <subcellularLocation>
        <location evidence="1">Cell membrane</location>
        <topology evidence="1">Multi-pass membrane protein</topology>
    </subcellularLocation>
</comment>
<feature type="transmembrane region" description="Helical" evidence="7">
    <location>
        <begin position="304"/>
        <end position="326"/>
    </location>
</feature>
<feature type="transmembrane region" description="Helical" evidence="7">
    <location>
        <begin position="467"/>
        <end position="488"/>
    </location>
</feature>
<feature type="domain" description="ABC3 transporter permease C-terminal" evidence="8">
    <location>
        <begin position="935"/>
        <end position="1046"/>
    </location>
</feature>
<dbReference type="AlphaFoldDB" id="A0A7X0M697"/>
<keyword evidence="10" id="KW-1185">Reference proteome</keyword>
<comment type="similarity">
    <text evidence="6">Belongs to the ABC-4 integral membrane protein family.</text>
</comment>
<organism evidence="9 10">
    <name type="scientific">Sphaerisporangium rubeum</name>
    <dbReference type="NCBI Taxonomy" id="321317"/>
    <lineage>
        <taxon>Bacteria</taxon>
        <taxon>Bacillati</taxon>
        <taxon>Actinomycetota</taxon>
        <taxon>Actinomycetes</taxon>
        <taxon>Streptosporangiales</taxon>
        <taxon>Streptosporangiaceae</taxon>
        <taxon>Sphaerisporangium</taxon>
    </lineage>
</organism>
<dbReference type="PANTHER" id="PTHR30572">
    <property type="entry name" value="MEMBRANE COMPONENT OF TRANSPORTER-RELATED"/>
    <property type="match status" value="1"/>
</dbReference>
<name>A0A7X0M697_9ACTN</name>
<dbReference type="EMBL" id="JACHIU010000001">
    <property type="protein sequence ID" value="MBB6471769.1"/>
    <property type="molecule type" value="Genomic_DNA"/>
</dbReference>
<feature type="transmembrane region" description="Helical" evidence="7">
    <location>
        <begin position="393"/>
        <end position="418"/>
    </location>
</feature>
<dbReference type="InterPro" id="IPR050250">
    <property type="entry name" value="Macrolide_Exporter_MacB"/>
</dbReference>
<dbReference type="GO" id="GO:0022857">
    <property type="term" value="F:transmembrane transporter activity"/>
    <property type="evidence" value="ECO:0007669"/>
    <property type="project" value="TreeGrafter"/>
</dbReference>
<accession>A0A7X0M697</accession>
<keyword evidence="4 7" id="KW-1133">Transmembrane helix</keyword>
<evidence type="ECO:0000256" key="3">
    <source>
        <dbReference type="ARBA" id="ARBA00022692"/>
    </source>
</evidence>
<evidence type="ECO:0000256" key="4">
    <source>
        <dbReference type="ARBA" id="ARBA00022989"/>
    </source>
</evidence>
<protein>
    <recommendedName>
        <fullName evidence="8">ABC3 transporter permease C-terminal domain-containing protein</fullName>
    </recommendedName>
</protein>
<keyword evidence="5 7" id="KW-0472">Membrane</keyword>
<evidence type="ECO:0000313" key="10">
    <source>
        <dbReference type="Proteomes" id="UP000555564"/>
    </source>
</evidence>
<evidence type="ECO:0000256" key="1">
    <source>
        <dbReference type="ARBA" id="ARBA00004651"/>
    </source>
</evidence>